<accession>A0A2G5BG05</accession>
<sequence>MTLMTFKTAERVCWKDDASGLTFFVVAKPDTTAKWRAAPATPLEEVVNSPDVFSFKSDCNGISRVASAEELQAVFKTADFPSVAKSILSAGAVKATVFELDVESQTTTAMNAAASAANVATTAATTAIGGVKGYLSSFW</sequence>
<dbReference type="InterPro" id="IPR019783">
    <property type="entry name" value="SDO1/SBDS_N"/>
</dbReference>
<dbReference type="AlphaFoldDB" id="A0A2G5BG05"/>
<dbReference type="Gene3D" id="3.30.1250.10">
    <property type="entry name" value="Ribosome maturation protein SBDS, N-terminal domain"/>
    <property type="match status" value="1"/>
</dbReference>
<dbReference type="OrthoDB" id="2567806at2759"/>
<organism evidence="2 3">
    <name type="scientific">Coemansia reversa (strain ATCC 12441 / NRRL 1564)</name>
    <dbReference type="NCBI Taxonomy" id="763665"/>
    <lineage>
        <taxon>Eukaryota</taxon>
        <taxon>Fungi</taxon>
        <taxon>Fungi incertae sedis</taxon>
        <taxon>Zoopagomycota</taxon>
        <taxon>Kickxellomycotina</taxon>
        <taxon>Kickxellomycetes</taxon>
        <taxon>Kickxellales</taxon>
        <taxon>Kickxellaceae</taxon>
        <taxon>Coemansia</taxon>
    </lineage>
</organism>
<dbReference type="Pfam" id="PF01172">
    <property type="entry name" value="SBDS_N"/>
    <property type="match status" value="1"/>
</dbReference>
<dbReference type="EMBL" id="KZ303492">
    <property type="protein sequence ID" value="PIA17931.1"/>
    <property type="molecule type" value="Genomic_DNA"/>
</dbReference>
<reference evidence="2 3" key="1">
    <citation type="journal article" date="2015" name="Genome Biol. Evol.">
        <title>Phylogenomic analyses indicate that early fungi evolved digesting cell walls of algal ancestors of land plants.</title>
        <authorList>
            <person name="Chang Y."/>
            <person name="Wang S."/>
            <person name="Sekimoto S."/>
            <person name="Aerts A.L."/>
            <person name="Choi C."/>
            <person name="Clum A."/>
            <person name="LaButti K.M."/>
            <person name="Lindquist E.A."/>
            <person name="Yee Ngan C."/>
            <person name="Ohm R.A."/>
            <person name="Salamov A.A."/>
            <person name="Grigoriev I.V."/>
            <person name="Spatafora J.W."/>
            <person name="Berbee M.L."/>
        </authorList>
    </citation>
    <scope>NUCLEOTIDE SEQUENCE [LARGE SCALE GENOMIC DNA]</scope>
    <source>
        <strain evidence="2 3">NRRL 1564</strain>
    </source>
</reference>
<proteinExistence type="predicted"/>
<dbReference type="SUPFAM" id="SSF89895">
    <property type="entry name" value="FYSH domain"/>
    <property type="match status" value="1"/>
</dbReference>
<dbReference type="Proteomes" id="UP000242474">
    <property type="component" value="Unassembled WGS sequence"/>
</dbReference>
<evidence type="ECO:0000259" key="1">
    <source>
        <dbReference type="Pfam" id="PF01172"/>
    </source>
</evidence>
<evidence type="ECO:0000313" key="2">
    <source>
        <dbReference type="EMBL" id="PIA17931.1"/>
    </source>
</evidence>
<keyword evidence="3" id="KW-1185">Reference proteome</keyword>
<feature type="domain" description="Ribosome maturation protein SDO1/SBDS N-terminal" evidence="1">
    <location>
        <begin position="20"/>
        <end position="96"/>
    </location>
</feature>
<protein>
    <recommendedName>
        <fullName evidence="1">Ribosome maturation protein SDO1/SBDS N-terminal domain-containing protein</fullName>
    </recommendedName>
</protein>
<dbReference type="InterPro" id="IPR036786">
    <property type="entry name" value="Ribosome_mat_SBDS_N_sf"/>
</dbReference>
<evidence type="ECO:0000313" key="3">
    <source>
        <dbReference type="Proteomes" id="UP000242474"/>
    </source>
</evidence>
<name>A0A2G5BG05_COERN</name>
<gene>
    <name evidence="2" type="ORF">COEREDRAFT_80236</name>
</gene>